<dbReference type="GO" id="GO:0005524">
    <property type="term" value="F:ATP binding"/>
    <property type="evidence" value="ECO:0007669"/>
    <property type="project" value="UniProtKB-KW"/>
</dbReference>
<evidence type="ECO:0000259" key="9">
    <source>
        <dbReference type="PROSITE" id="PS50929"/>
    </source>
</evidence>
<dbReference type="GO" id="GO:0005886">
    <property type="term" value="C:plasma membrane"/>
    <property type="evidence" value="ECO:0007669"/>
    <property type="project" value="UniProtKB-SubCell"/>
</dbReference>
<dbReference type="Gene3D" id="3.40.50.300">
    <property type="entry name" value="P-loop containing nucleotide triphosphate hydrolases"/>
    <property type="match status" value="1"/>
</dbReference>
<feature type="transmembrane region" description="Helical" evidence="7">
    <location>
        <begin position="237"/>
        <end position="259"/>
    </location>
</feature>
<organism evidence="10 11">
    <name type="scientific">Actinoplanes nipponensis</name>
    <dbReference type="NCBI Taxonomy" id="135950"/>
    <lineage>
        <taxon>Bacteria</taxon>
        <taxon>Bacillati</taxon>
        <taxon>Actinomycetota</taxon>
        <taxon>Actinomycetes</taxon>
        <taxon>Micromonosporales</taxon>
        <taxon>Micromonosporaceae</taxon>
        <taxon>Actinoplanes</taxon>
    </lineage>
</organism>
<dbReference type="PROSITE" id="PS50929">
    <property type="entry name" value="ABC_TM1F"/>
    <property type="match status" value="1"/>
</dbReference>
<evidence type="ECO:0000256" key="5">
    <source>
        <dbReference type="ARBA" id="ARBA00022989"/>
    </source>
</evidence>
<dbReference type="RefSeq" id="WP_377882690.1">
    <property type="nucleotide sequence ID" value="NZ_BAAAYJ010000059.1"/>
</dbReference>
<evidence type="ECO:0000256" key="7">
    <source>
        <dbReference type="SAM" id="Phobius"/>
    </source>
</evidence>
<dbReference type="PANTHER" id="PTHR24221">
    <property type="entry name" value="ATP-BINDING CASSETTE SUB-FAMILY B"/>
    <property type="match status" value="1"/>
</dbReference>
<comment type="caution">
    <text evidence="10">The sequence shown here is derived from an EMBL/GenBank/DDBJ whole genome shotgun (WGS) entry which is preliminary data.</text>
</comment>
<keyword evidence="11" id="KW-1185">Reference proteome</keyword>
<dbReference type="InterPro" id="IPR011527">
    <property type="entry name" value="ABC1_TM_dom"/>
</dbReference>
<gene>
    <name evidence="10" type="ORF">Ani05nite_74020</name>
</gene>
<evidence type="ECO:0000256" key="6">
    <source>
        <dbReference type="ARBA" id="ARBA00023136"/>
    </source>
</evidence>
<dbReference type="Pfam" id="PF00005">
    <property type="entry name" value="ABC_tran"/>
    <property type="match status" value="1"/>
</dbReference>
<comment type="subcellular location">
    <subcellularLocation>
        <location evidence="1">Cell membrane</location>
        <topology evidence="1">Multi-pass membrane protein</topology>
    </subcellularLocation>
</comment>
<evidence type="ECO:0000256" key="4">
    <source>
        <dbReference type="ARBA" id="ARBA00022840"/>
    </source>
</evidence>
<dbReference type="PANTHER" id="PTHR24221:SF654">
    <property type="entry name" value="ATP-BINDING CASSETTE SUB-FAMILY B MEMBER 6"/>
    <property type="match status" value="1"/>
</dbReference>
<protein>
    <submittedName>
        <fullName evidence="10">ABC transporter ATP-binding protein</fullName>
    </submittedName>
</protein>
<dbReference type="InterPro" id="IPR003439">
    <property type="entry name" value="ABC_transporter-like_ATP-bd"/>
</dbReference>
<sequence length="626" mass="65333">MRYLLRFLRRHPAELGRLAWWSAVEAVPAVLSGQAVAHAVDRGFLAGQPRTGLAWLGLLAAAVVLGAAGTRNTYRCLAGLAEPLRDDLVTRVVGGALRSAAGGGDGRGAVARLTHQVEIVRDTFAGAVMTLRGFLFAVTGALLGLAALAPRLALAVAAPILAGLALFAATLPAMVARQRAYVHADEELADRAGLAFAGLRDVVACGAEDRVAAALAGPVDGQAAAERAVARMTAVRGLSLAVAGWLPVVVVLLATPWLIRGGLTAGAVLGALTYLLHGVQPALNTLIGGLGGGGVRLTVTLERILRAAGPGPAAGPASAARQPDTADVSLRGVTFSYGRHAEPVVRDLDLDLRDGDHLAIVGPSGIGKSTLVALLAGTLRPGRGEARLGGTRLADLDARTLARHRVLIPQEAYVFSGTLRDNLRYLRPAATDRDLDRAVDAVGLRDLVERLGGYPATVTPDRLSAGERQLVALARAYLSPARLALLDEATCHLDAAGEARAERAFADRPGPLVVVAHRVTSALRADRILLLDGRNAILGTDESLRRTAPLYRAIVGHWDGPGPAPSAEPARLLGETDGLQPVARTGLAENGGDVVADGAWRQMQLRGDLLRRHPGRDDTEHVQLPR</sequence>
<evidence type="ECO:0000313" key="10">
    <source>
        <dbReference type="EMBL" id="GIE53868.1"/>
    </source>
</evidence>
<dbReference type="SUPFAM" id="SSF52540">
    <property type="entry name" value="P-loop containing nucleoside triphosphate hydrolases"/>
    <property type="match status" value="1"/>
</dbReference>
<keyword evidence="6 7" id="KW-0472">Membrane</keyword>
<dbReference type="EMBL" id="BOMQ01000091">
    <property type="protein sequence ID" value="GIE53868.1"/>
    <property type="molecule type" value="Genomic_DNA"/>
</dbReference>
<feature type="transmembrane region" description="Helical" evidence="7">
    <location>
        <begin position="52"/>
        <end position="70"/>
    </location>
</feature>
<dbReference type="PROSITE" id="PS00211">
    <property type="entry name" value="ABC_TRANSPORTER_1"/>
    <property type="match status" value="1"/>
</dbReference>
<keyword evidence="2 7" id="KW-0812">Transmembrane</keyword>
<dbReference type="SMART" id="SM00382">
    <property type="entry name" value="AAA"/>
    <property type="match status" value="1"/>
</dbReference>
<dbReference type="InterPro" id="IPR017871">
    <property type="entry name" value="ABC_transporter-like_CS"/>
</dbReference>
<dbReference type="GO" id="GO:0034040">
    <property type="term" value="F:ATPase-coupled lipid transmembrane transporter activity"/>
    <property type="evidence" value="ECO:0007669"/>
    <property type="project" value="TreeGrafter"/>
</dbReference>
<reference evidence="10" key="1">
    <citation type="submission" date="2021-01" db="EMBL/GenBank/DDBJ databases">
        <title>Whole genome shotgun sequence of Actinoplanes nipponensis NBRC 14063.</title>
        <authorList>
            <person name="Komaki H."/>
            <person name="Tamura T."/>
        </authorList>
    </citation>
    <scope>NUCLEOTIDE SEQUENCE</scope>
    <source>
        <strain evidence="10">NBRC 14063</strain>
    </source>
</reference>
<feature type="domain" description="ABC transporter" evidence="8">
    <location>
        <begin position="328"/>
        <end position="557"/>
    </location>
</feature>
<evidence type="ECO:0000313" key="11">
    <source>
        <dbReference type="Proteomes" id="UP000647172"/>
    </source>
</evidence>
<feature type="transmembrane region" description="Helical" evidence="7">
    <location>
        <begin position="152"/>
        <end position="171"/>
    </location>
</feature>
<dbReference type="PROSITE" id="PS50893">
    <property type="entry name" value="ABC_TRANSPORTER_2"/>
    <property type="match status" value="1"/>
</dbReference>
<feature type="transmembrane region" description="Helical" evidence="7">
    <location>
        <begin position="124"/>
        <end position="146"/>
    </location>
</feature>
<evidence type="ECO:0000256" key="1">
    <source>
        <dbReference type="ARBA" id="ARBA00004651"/>
    </source>
</evidence>
<feature type="domain" description="ABC transmembrane type-1" evidence="9">
    <location>
        <begin position="22"/>
        <end position="281"/>
    </location>
</feature>
<dbReference type="GO" id="GO:0016887">
    <property type="term" value="F:ATP hydrolysis activity"/>
    <property type="evidence" value="ECO:0007669"/>
    <property type="project" value="InterPro"/>
</dbReference>
<dbReference type="Proteomes" id="UP000647172">
    <property type="component" value="Unassembled WGS sequence"/>
</dbReference>
<evidence type="ECO:0000256" key="2">
    <source>
        <dbReference type="ARBA" id="ARBA00022692"/>
    </source>
</evidence>
<dbReference type="GO" id="GO:0140359">
    <property type="term" value="F:ABC-type transporter activity"/>
    <property type="evidence" value="ECO:0007669"/>
    <property type="project" value="InterPro"/>
</dbReference>
<keyword evidence="3" id="KW-0547">Nucleotide-binding</keyword>
<dbReference type="Gene3D" id="1.20.1560.10">
    <property type="entry name" value="ABC transporter type 1, transmembrane domain"/>
    <property type="match status" value="1"/>
</dbReference>
<dbReference type="InterPro" id="IPR039421">
    <property type="entry name" value="Type_1_exporter"/>
</dbReference>
<accession>A0A919MTQ8</accession>
<evidence type="ECO:0000256" key="3">
    <source>
        <dbReference type="ARBA" id="ARBA00022741"/>
    </source>
</evidence>
<dbReference type="InterPro" id="IPR036640">
    <property type="entry name" value="ABC1_TM_sf"/>
</dbReference>
<keyword evidence="5 7" id="KW-1133">Transmembrane helix</keyword>
<evidence type="ECO:0000259" key="8">
    <source>
        <dbReference type="PROSITE" id="PS50893"/>
    </source>
</evidence>
<dbReference type="SUPFAM" id="SSF90123">
    <property type="entry name" value="ABC transporter transmembrane region"/>
    <property type="match status" value="1"/>
</dbReference>
<name>A0A919MTQ8_9ACTN</name>
<proteinExistence type="predicted"/>
<dbReference type="AlphaFoldDB" id="A0A919MTQ8"/>
<dbReference type="InterPro" id="IPR027417">
    <property type="entry name" value="P-loop_NTPase"/>
</dbReference>
<keyword evidence="4 10" id="KW-0067">ATP-binding</keyword>
<dbReference type="InterPro" id="IPR003593">
    <property type="entry name" value="AAA+_ATPase"/>
</dbReference>